<evidence type="ECO:0000313" key="1">
    <source>
        <dbReference type="EMBL" id="GAA4053456.1"/>
    </source>
</evidence>
<proteinExistence type="predicted"/>
<dbReference type="EMBL" id="BAABCS010000018">
    <property type="protein sequence ID" value="GAA4053456.1"/>
    <property type="molecule type" value="Genomic_DNA"/>
</dbReference>
<organism evidence="1 2">
    <name type="scientific">Flavobacterium chungnamense</name>
    <dbReference type="NCBI Taxonomy" id="706182"/>
    <lineage>
        <taxon>Bacteria</taxon>
        <taxon>Pseudomonadati</taxon>
        <taxon>Bacteroidota</taxon>
        <taxon>Flavobacteriia</taxon>
        <taxon>Flavobacteriales</taxon>
        <taxon>Flavobacteriaceae</taxon>
        <taxon>Flavobacterium</taxon>
    </lineage>
</organism>
<comment type="caution">
    <text evidence="1">The sequence shown here is derived from an EMBL/GenBank/DDBJ whole genome shotgun (WGS) entry which is preliminary data.</text>
</comment>
<dbReference type="Proteomes" id="UP001500426">
    <property type="component" value="Unassembled WGS sequence"/>
</dbReference>
<name>A0ABP7UVU0_9FLAO</name>
<sequence length="1086" mass="127853">MSYKKWNEALIDYYFNENKTEEVILYCDEEIINEIGTTKNIGLLTDFINCVLADENERFTIFDSLFIKGGRDTRLNGKIKTNSDLKFSIVLYDTGIDRKIPMTFFSYIILSILKNTISVENANYKKLQTLKNPSEYDSLFYSIEKAYPKFINRKIGKHRYEGLIKFQIVLTNDENVELEKILYKNQLEFSEYESYETIMNRVLRYSDGKLRDKLQRSTTDECYKIWFENKLKNFKLENYVPKITDEPISIHGEFALAFVINNEFSGLQLFTNVNPKEILINNGITIFPCETNSKLENGFFQTPVQIEKVEFKEYKFEKLDINIKSSSLNDIVFFQKINNHLYFQTLNPYPNTETYILVKKEDKLLNKFKSWAKEKIEYNEIPIDNSKNYFGETHILFISNNISESYYKIDKNDYFKLDSKFNKIQRIGGLKPIGTVNTYLEIALPQFKINIPEFEENRLKIIYLRKDLNNIEDTSCFGYLINSEIVTIFLKDPDFQFDTINIQINFNYDRDEIGSFDFLIESSKMNPISIENDFVKLDKWGQETNVEPFYNILSFKGTKAIANNNNRQKITTEDNPRNYSDYFVHLLCAVFYKNSIKNYIEKHQLKEIYLQTLLFLNSQEGINLIETNYSFNNLLKYLIDLGFIQRKIITNTLNTKECYVLVPPTFTKIEKSFTDGGNQIYLITGLYNRKFTFLVKKVAEENNVVIKFRKIKTTQEKEKLPETFLLPDLILIDHNFPFDKFESECSKNGLDFIKEEQINIANSLLNFSASVSDFEAKFKDSSDKIENNDTLNDLEKELKSTSEENFPRIRVLDTKQVYKAPTYFVEMQKNVFYKYNQTFSSKWLNLYIKNKRKDPVIIYRKKRSDKTNFTYFSEIYLYKYDQFPTLLTKSLTFLNIGLPTEKKIFVCNSKFNKQSKEFPFNVFLEYNISSDVDRRKKIAKILTGSDLIEENEQIIDSVHNDYDKIKMELFTIKMIGFNQINKFILIKKDGLIISLITLGNYYKPHSVYISPEIIQSIQKNEINIDGQSFSMAKIVPSEDINSIISAILKNDTEKINGYQKIPDKTKIVTFQTEDYITEDILIISNY</sequence>
<evidence type="ECO:0000313" key="2">
    <source>
        <dbReference type="Proteomes" id="UP001500426"/>
    </source>
</evidence>
<protein>
    <submittedName>
        <fullName evidence="1">Uncharacterized protein</fullName>
    </submittedName>
</protein>
<gene>
    <name evidence="1" type="ORF">GCM10022388_19910</name>
</gene>
<reference evidence="2" key="1">
    <citation type="journal article" date="2019" name="Int. J. Syst. Evol. Microbiol.">
        <title>The Global Catalogue of Microorganisms (GCM) 10K type strain sequencing project: providing services to taxonomists for standard genome sequencing and annotation.</title>
        <authorList>
            <consortium name="The Broad Institute Genomics Platform"/>
            <consortium name="The Broad Institute Genome Sequencing Center for Infectious Disease"/>
            <person name="Wu L."/>
            <person name="Ma J."/>
        </authorList>
    </citation>
    <scope>NUCLEOTIDE SEQUENCE [LARGE SCALE GENOMIC DNA]</scope>
    <source>
        <strain evidence="2">JCM 17068</strain>
    </source>
</reference>
<dbReference type="RefSeq" id="WP_345094119.1">
    <property type="nucleotide sequence ID" value="NZ_BAABCS010000018.1"/>
</dbReference>
<keyword evidence="2" id="KW-1185">Reference proteome</keyword>
<accession>A0ABP7UVU0</accession>